<protein>
    <recommendedName>
        <fullName evidence="2">Protein kinase domain-containing protein</fullName>
    </recommendedName>
</protein>
<dbReference type="PANTHER" id="PTHR24359:SF1">
    <property type="entry name" value="INHIBITOR OF NUCLEAR FACTOR KAPPA-B KINASE EPSILON SUBUNIT HOMOLOG 1-RELATED"/>
    <property type="match status" value="1"/>
</dbReference>
<feature type="region of interest" description="Disordered" evidence="1">
    <location>
        <begin position="585"/>
        <end position="618"/>
    </location>
</feature>
<evidence type="ECO:0000313" key="4">
    <source>
        <dbReference type="Proteomes" id="UP000775872"/>
    </source>
</evidence>
<dbReference type="InterPro" id="IPR000719">
    <property type="entry name" value="Prot_kinase_dom"/>
</dbReference>
<keyword evidence="4" id="KW-1185">Reference proteome</keyword>
<gene>
    <name evidence="3" type="ORF">CSOL1703_00010239</name>
</gene>
<dbReference type="PROSITE" id="PS00108">
    <property type="entry name" value="PROTEIN_KINASE_ST"/>
    <property type="match status" value="1"/>
</dbReference>
<reference evidence="3 4" key="2">
    <citation type="submission" date="2021-10" db="EMBL/GenBank/DDBJ databases">
        <authorList>
            <person name="Piombo E."/>
        </authorList>
    </citation>
    <scope>NUCLEOTIDE SEQUENCE [LARGE SCALE GENOMIC DNA]</scope>
</reference>
<dbReference type="Gene3D" id="1.10.510.10">
    <property type="entry name" value="Transferase(Phosphotransferase) domain 1"/>
    <property type="match status" value="1"/>
</dbReference>
<dbReference type="GO" id="GO:0004674">
    <property type="term" value="F:protein serine/threonine kinase activity"/>
    <property type="evidence" value="ECO:0007669"/>
    <property type="project" value="TreeGrafter"/>
</dbReference>
<dbReference type="InterPro" id="IPR008271">
    <property type="entry name" value="Ser/Thr_kinase_AS"/>
</dbReference>
<dbReference type="Proteomes" id="UP000775872">
    <property type="component" value="Unassembled WGS sequence"/>
</dbReference>
<dbReference type="GO" id="GO:0005524">
    <property type="term" value="F:ATP binding"/>
    <property type="evidence" value="ECO:0007669"/>
    <property type="project" value="InterPro"/>
</dbReference>
<dbReference type="Pfam" id="PF00069">
    <property type="entry name" value="Pkinase"/>
    <property type="match status" value="1"/>
</dbReference>
<dbReference type="AlphaFoldDB" id="A0A9N9W4Q9"/>
<evidence type="ECO:0000313" key="3">
    <source>
        <dbReference type="EMBL" id="CAH0044492.1"/>
    </source>
</evidence>
<evidence type="ECO:0000256" key="1">
    <source>
        <dbReference type="SAM" id="MobiDB-lite"/>
    </source>
</evidence>
<comment type="caution">
    <text evidence="3">The sequence shown here is derived from an EMBL/GenBank/DDBJ whole genome shotgun (WGS) entry which is preliminary data.</text>
</comment>
<name>A0A9N9W4Q9_9HYPO</name>
<feature type="domain" description="Protein kinase" evidence="2">
    <location>
        <begin position="174"/>
        <end position="566"/>
    </location>
</feature>
<dbReference type="InterPro" id="IPR011009">
    <property type="entry name" value="Kinase-like_dom_sf"/>
</dbReference>
<organism evidence="3 4">
    <name type="scientific">Clonostachys solani</name>
    <dbReference type="NCBI Taxonomy" id="160281"/>
    <lineage>
        <taxon>Eukaryota</taxon>
        <taxon>Fungi</taxon>
        <taxon>Dikarya</taxon>
        <taxon>Ascomycota</taxon>
        <taxon>Pezizomycotina</taxon>
        <taxon>Sordariomycetes</taxon>
        <taxon>Hypocreomycetidae</taxon>
        <taxon>Hypocreales</taxon>
        <taxon>Bionectriaceae</taxon>
        <taxon>Clonostachys</taxon>
    </lineage>
</organism>
<dbReference type="OrthoDB" id="1046782at2759"/>
<dbReference type="SUPFAM" id="SSF56112">
    <property type="entry name" value="Protein kinase-like (PK-like)"/>
    <property type="match status" value="1"/>
</dbReference>
<sequence>MAAEILAEKIEDGELEIKNKTDDKKYVWIPFDHIENLVQDEANIRAVLEKQPKGTSSVDDMTSFVLGRAKRLFAMLVRYDKLHWLKLFYENKFADDQFPIERISLEDQSRDDVTSNCKWAIRSINHPENEVPFPAKAKKDDIDYLCDQYQWRFFVPVFIEDDGPVYSFNPSLRFPFLKEIDTGVESNFSVVRHYVIHRRHIKLEDNRIAWAKDNDGNPHVAVKKLILTWSETAGKSKKIALNESDVLHRFKQRKHRHLIRVIACYRQGSDYFFMFPWAVGGDLRNFWNNYDILAEESLNFSSTDWELYIEWFLRQLKGLAEAIKTLHYSEDKPGENCRHGDLKPENILCFGNRLPARGEMPTDFTLVITDAGLAKVHEKETQARIEPTTTQGGTQRYAAPEVVIDKKHARSRLYDIWSLGVLYLEFLIWILFGKDGLKNFHEATAEDYCFDTNPDPQVKPIVTEWIQAVKGHPICSSSGHTALSRLISLIEDRLLVVAYSNIQGQSPDAEVESQRAKSSNNESFQIVVTRPTFPLSDNKPIRDDKPIRADAEDTLKELEKIYHAAMDQKSLPWINWDGMAQTAKQGPKTVSNLEPRLRRPSVSKYDATPRGIDQNSTV</sequence>
<accession>A0A9N9W4Q9</accession>
<dbReference type="SMART" id="SM00220">
    <property type="entry name" value="S_TKc"/>
    <property type="match status" value="1"/>
</dbReference>
<proteinExistence type="predicted"/>
<reference evidence="4" key="1">
    <citation type="submission" date="2019-06" db="EMBL/GenBank/DDBJ databases">
        <authorList>
            <person name="Broberg M."/>
        </authorList>
    </citation>
    <scope>NUCLEOTIDE SEQUENCE [LARGE SCALE GENOMIC DNA]</scope>
</reference>
<dbReference type="CDD" id="cd00180">
    <property type="entry name" value="PKc"/>
    <property type="match status" value="1"/>
</dbReference>
<evidence type="ECO:0000259" key="2">
    <source>
        <dbReference type="PROSITE" id="PS50011"/>
    </source>
</evidence>
<dbReference type="PANTHER" id="PTHR24359">
    <property type="entry name" value="SERINE/THREONINE-PROTEIN KINASE SBK1"/>
    <property type="match status" value="1"/>
</dbReference>
<dbReference type="PROSITE" id="PS50011">
    <property type="entry name" value="PROTEIN_KINASE_DOM"/>
    <property type="match status" value="1"/>
</dbReference>
<dbReference type="EMBL" id="CABFOC020000005">
    <property type="protein sequence ID" value="CAH0044492.1"/>
    <property type="molecule type" value="Genomic_DNA"/>
</dbReference>